<protein>
    <submittedName>
        <fullName evidence="2">Uncharacterized protein</fullName>
    </submittedName>
</protein>
<evidence type="ECO:0000256" key="1">
    <source>
        <dbReference type="SAM" id="SignalP"/>
    </source>
</evidence>
<comment type="caution">
    <text evidence="2">The sequence shown here is derived from an EMBL/GenBank/DDBJ whole genome shotgun (WGS) entry which is preliminary data.</text>
</comment>
<organism evidence="2 3">
    <name type="scientific">Paenibacillus terreus</name>
    <dbReference type="NCBI Taxonomy" id="1387834"/>
    <lineage>
        <taxon>Bacteria</taxon>
        <taxon>Bacillati</taxon>
        <taxon>Bacillota</taxon>
        <taxon>Bacilli</taxon>
        <taxon>Bacillales</taxon>
        <taxon>Paenibacillaceae</taxon>
        <taxon>Paenibacillus</taxon>
    </lineage>
</organism>
<feature type="signal peptide" evidence="1">
    <location>
        <begin position="1"/>
        <end position="23"/>
    </location>
</feature>
<keyword evidence="1" id="KW-0732">Signal</keyword>
<evidence type="ECO:0000313" key="2">
    <source>
        <dbReference type="EMBL" id="MFB5683059.1"/>
    </source>
</evidence>
<keyword evidence="3" id="KW-1185">Reference proteome</keyword>
<reference evidence="2 3" key="1">
    <citation type="submission" date="2024-09" db="EMBL/GenBank/DDBJ databases">
        <authorList>
            <person name="Ruan L."/>
        </authorList>
    </citation>
    <scope>NUCLEOTIDE SEQUENCE [LARGE SCALE GENOMIC DNA]</scope>
    <source>
        <strain evidence="2 3">D33</strain>
    </source>
</reference>
<accession>A0ABV5BCH6</accession>
<name>A0ABV5BCH6_9BACL</name>
<proteinExistence type="predicted"/>
<feature type="chain" id="PRO_5046554917" evidence="1">
    <location>
        <begin position="24"/>
        <end position="103"/>
    </location>
</feature>
<evidence type="ECO:0000313" key="3">
    <source>
        <dbReference type="Proteomes" id="UP001580407"/>
    </source>
</evidence>
<dbReference type="RefSeq" id="WP_375526797.1">
    <property type="nucleotide sequence ID" value="NZ_JBHILM010000022.1"/>
</dbReference>
<sequence>MKKKLTILSLVVAITTFSTVSLGASYASDYKVSDEKAPLISQSASASVEPQALASLARKAVVYGKAAWEANKDALREVTRNGSLLGTGVSSSDVENVDVIFDK</sequence>
<dbReference type="Proteomes" id="UP001580407">
    <property type="component" value="Unassembled WGS sequence"/>
</dbReference>
<dbReference type="EMBL" id="JBHILM010000022">
    <property type="protein sequence ID" value="MFB5683059.1"/>
    <property type="molecule type" value="Genomic_DNA"/>
</dbReference>
<gene>
    <name evidence="2" type="ORF">ACE3NQ_19255</name>
</gene>